<gene>
    <name evidence="1" type="ORF">CR513_39255</name>
</gene>
<dbReference type="AlphaFoldDB" id="A0A371FPV7"/>
<comment type="caution">
    <text evidence="1">The sequence shown here is derived from an EMBL/GenBank/DDBJ whole genome shotgun (WGS) entry which is preliminary data.</text>
</comment>
<evidence type="ECO:0008006" key="3">
    <source>
        <dbReference type="Google" id="ProtNLM"/>
    </source>
</evidence>
<dbReference type="PANTHER" id="PTHR11439">
    <property type="entry name" value="GAG-POL-RELATED RETROTRANSPOSON"/>
    <property type="match status" value="1"/>
</dbReference>
<organism evidence="1 2">
    <name type="scientific">Mucuna pruriens</name>
    <name type="common">Velvet bean</name>
    <name type="synonym">Dolichos pruriens</name>
    <dbReference type="NCBI Taxonomy" id="157652"/>
    <lineage>
        <taxon>Eukaryota</taxon>
        <taxon>Viridiplantae</taxon>
        <taxon>Streptophyta</taxon>
        <taxon>Embryophyta</taxon>
        <taxon>Tracheophyta</taxon>
        <taxon>Spermatophyta</taxon>
        <taxon>Magnoliopsida</taxon>
        <taxon>eudicotyledons</taxon>
        <taxon>Gunneridae</taxon>
        <taxon>Pentapetalae</taxon>
        <taxon>rosids</taxon>
        <taxon>fabids</taxon>
        <taxon>Fabales</taxon>
        <taxon>Fabaceae</taxon>
        <taxon>Papilionoideae</taxon>
        <taxon>50 kb inversion clade</taxon>
        <taxon>NPAAA clade</taxon>
        <taxon>indigoferoid/millettioid clade</taxon>
        <taxon>Phaseoleae</taxon>
        <taxon>Mucuna</taxon>
    </lineage>
</organism>
<feature type="non-terminal residue" evidence="1">
    <location>
        <position position="1"/>
    </location>
</feature>
<accession>A0A371FPV7</accession>
<dbReference type="OrthoDB" id="128382at2759"/>
<dbReference type="STRING" id="157652.A0A371FPV7"/>
<protein>
    <recommendedName>
        <fullName evidence="3">Mitochondrial protein</fullName>
    </recommendedName>
</protein>
<keyword evidence="2" id="KW-1185">Reference proteome</keyword>
<proteinExistence type="predicted"/>
<sequence length="187" mass="21461">MANLVKPQRLESKEKSKNQAIQIEVESRVTTELSLVDKPQGQKIVGNKWVFKRKEGTPGVEKAWFKARLRSLYGLKQSPRIRPDLAYAISVISRFVANSSKQHWEATKWVVRHLGRTTSLRLKYVSRSGALKIEDFVDLDFVGSIDIKKYITDYVFKVFGNTVSWKDNLQEVVGLSSIELSIWQLYG</sequence>
<dbReference type="EMBL" id="QJKJ01008287">
    <property type="protein sequence ID" value="RDX80220.1"/>
    <property type="molecule type" value="Genomic_DNA"/>
</dbReference>
<reference evidence="1" key="1">
    <citation type="submission" date="2018-05" db="EMBL/GenBank/DDBJ databases">
        <title>Draft genome of Mucuna pruriens seed.</title>
        <authorList>
            <person name="Nnadi N.E."/>
            <person name="Vos R."/>
            <person name="Hasami M.H."/>
            <person name="Devisetty U.K."/>
            <person name="Aguiy J.C."/>
        </authorList>
    </citation>
    <scope>NUCLEOTIDE SEQUENCE [LARGE SCALE GENOMIC DNA]</scope>
    <source>
        <strain evidence="1">JCA_2017</strain>
    </source>
</reference>
<dbReference type="PANTHER" id="PTHR11439:SF491">
    <property type="entry name" value="INTEGRASE CATALYTIC DOMAIN-CONTAINING PROTEIN"/>
    <property type="match status" value="1"/>
</dbReference>
<evidence type="ECO:0000313" key="1">
    <source>
        <dbReference type="EMBL" id="RDX80220.1"/>
    </source>
</evidence>
<name>A0A371FPV7_MUCPR</name>
<evidence type="ECO:0000313" key="2">
    <source>
        <dbReference type="Proteomes" id="UP000257109"/>
    </source>
</evidence>
<dbReference type="Proteomes" id="UP000257109">
    <property type="component" value="Unassembled WGS sequence"/>
</dbReference>